<dbReference type="RefSeq" id="WP_058117388.1">
    <property type="nucleotide sequence ID" value="NZ_CP011307.1"/>
</dbReference>
<name>A0A0S2W2F7_9FIRM</name>
<evidence type="ECO:0000313" key="1">
    <source>
        <dbReference type="EMBL" id="ALP93515.1"/>
    </source>
</evidence>
<dbReference type="STRING" id="1297617.IB211_01122c"/>
<dbReference type="KEGG" id="ibu:IB211_01122c"/>
<gene>
    <name evidence="1" type="ORF">IB211_01122c</name>
</gene>
<accession>A0A0S2W2F7</accession>
<dbReference type="EMBL" id="CP011307">
    <property type="protein sequence ID" value="ALP93515.1"/>
    <property type="molecule type" value="Genomic_DNA"/>
</dbReference>
<protein>
    <submittedName>
        <fullName evidence="1">Uncharacterized protein</fullName>
    </submittedName>
</protein>
<sequence length="252" mass="28561">MAKQRKRPEETDLDHLKHLAGVFLELDIVPTKLSPVVVKHPFTDSGVVGIPGKAGELLMVNLLDDPEALQSWKELCRQQIKEADTPFKIAMMITKPYQFAFLKYAAPVLSEQDLAHFLTHAWICTEMPNGDPNLSKRQLLSMFRSIDPQKLMDADEYAVFCELDEVVTVYRGVTSYNEENLHALSWTLDRKTAEWFAGRFGESGTVYEAQISKAHIHAVFLSRGESEVIVDPKHMTDISPVREQAQGLQMNF</sequence>
<dbReference type="AlphaFoldDB" id="A0A0S2W2F7"/>
<dbReference type="Proteomes" id="UP000064844">
    <property type="component" value="Chromosome"/>
</dbReference>
<reference evidence="2" key="2">
    <citation type="submission" date="2015-04" db="EMBL/GenBank/DDBJ databases">
        <title>A butyrogenic pathway from the amino acid lysine in a human gut commensal.</title>
        <authorList>
            <person name="de Vos W.M."/>
            <person name="Bui N.T.P."/>
            <person name="Plugge C.M."/>
            <person name="Ritari J."/>
        </authorList>
    </citation>
    <scope>NUCLEOTIDE SEQUENCE [LARGE SCALE GENOMIC DNA]</scope>
    <source>
        <strain evidence="2">AF211</strain>
    </source>
</reference>
<organism evidence="1 2">
    <name type="scientific">Intestinimonas butyriciproducens</name>
    <dbReference type="NCBI Taxonomy" id="1297617"/>
    <lineage>
        <taxon>Bacteria</taxon>
        <taxon>Bacillati</taxon>
        <taxon>Bacillota</taxon>
        <taxon>Clostridia</taxon>
        <taxon>Eubacteriales</taxon>
        <taxon>Intestinimonas</taxon>
    </lineage>
</organism>
<reference evidence="1 2" key="1">
    <citation type="journal article" date="2015" name="Nat. Commun.">
        <title>Production of butyrate from lysine and the Amadori product fructoselysine by a human gut commensal.</title>
        <authorList>
            <person name="Bui T.P."/>
            <person name="Ritari J."/>
            <person name="Boeren S."/>
            <person name="de Waard P."/>
            <person name="Plugge C.M."/>
            <person name="de Vos W.M."/>
        </authorList>
    </citation>
    <scope>NUCLEOTIDE SEQUENCE [LARGE SCALE GENOMIC DNA]</scope>
    <source>
        <strain evidence="1 2">AF211</strain>
    </source>
</reference>
<keyword evidence="2" id="KW-1185">Reference proteome</keyword>
<proteinExistence type="predicted"/>
<evidence type="ECO:0000313" key="2">
    <source>
        <dbReference type="Proteomes" id="UP000064844"/>
    </source>
</evidence>